<evidence type="ECO:0000313" key="2">
    <source>
        <dbReference type="Proteomes" id="UP000294847"/>
    </source>
</evidence>
<sequence length="365" mass="41150">MGEASFQPNLLDLNFLRPGSLSLTSRGIEEEPTWQDSEVKTIELSLGLCPQPMSFQVRRFVPGENDALSRTWIDPGGRSRSTPLAPYAVADIPEAVSHIKQYIRNNSNCFVEAVRHSHPAVQLVYSCVADWLSELQHGNDSPKSQQLKLLEQYSQLWFGIRNTVGSSWLCGYETLGMEPIHEEGYPLHGKISTPRQVVQTVGCLLDHATRPLQAQFLQSLKAMLCADGNPSTLYTLFLVVFVLLHECEDICKDRERYARQNLYLVRFSLPEYVVDLHKSARHLVTQWLAYATKAGVDFSSKQKLECSLGFLSNSSRQAIVQSYAMVIDEACPVIRASPETWTQDLCFVSHMFGVPWEKNAMYTGN</sequence>
<accession>A0A4P7NTG0</accession>
<proteinExistence type="predicted"/>
<dbReference type="AlphaFoldDB" id="A0A4P7NTG0"/>
<evidence type="ECO:0000313" key="1">
    <source>
        <dbReference type="EMBL" id="QBZ65804.1"/>
    </source>
</evidence>
<organism evidence="1 2">
    <name type="scientific">Pyricularia oryzae</name>
    <name type="common">Rice blast fungus</name>
    <name type="synonym">Magnaporthe oryzae</name>
    <dbReference type="NCBI Taxonomy" id="318829"/>
    <lineage>
        <taxon>Eukaryota</taxon>
        <taxon>Fungi</taxon>
        <taxon>Dikarya</taxon>
        <taxon>Ascomycota</taxon>
        <taxon>Pezizomycotina</taxon>
        <taxon>Sordariomycetes</taxon>
        <taxon>Sordariomycetidae</taxon>
        <taxon>Magnaporthales</taxon>
        <taxon>Pyriculariaceae</taxon>
        <taxon>Pyricularia</taxon>
    </lineage>
</organism>
<dbReference type="EMBL" id="CP034210">
    <property type="protein sequence ID" value="QBZ65804.1"/>
    <property type="molecule type" value="Genomic_DNA"/>
</dbReference>
<protein>
    <submittedName>
        <fullName evidence="1">Uncharacterized protein</fullName>
    </submittedName>
</protein>
<name>A0A4P7NTG0_PYROR</name>
<dbReference type="Proteomes" id="UP000294847">
    <property type="component" value="Chromosome 7"/>
</dbReference>
<dbReference type="PANTHER" id="PTHR35392">
    <property type="entry name" value="ZN(II)2CYS6 TRANSCRIPTION FACTOR (EUROFUNG)-RELATED-RELATED"/>
    <property type="match status" value="1"/>
</dbReference>
<gene>
    <name evidence="1" type="ORF">PoMZ_12768</name>
</gene>
<dbReference type="PANTHER" id="PTHR35392:SF3">
    <property type="entry name" value="ZN(2)-C6 FUNGAL-TYPE DOMAIN-CONTAINING PROTEIN"/>
    <property type="match status" value="1"/>
</dbReference>
<reference evidence="1 2" key="1">
    <citation type="journal article" date="2019" name="Mol. Biol. Evol.">
        <title>Blast fungal genomes show frequent chromosomal changes, gene gains and losses, and effector gene turnover.</title>
        <authorList>
            <person name="Gomez Luciano L.B."/>
            <person name="Jason Tsai I."/>
            <person name="Chuma I."/>
            <person name="Tosa Y."/>
            <person name="Chen Y.H."/>
            <person name="Li J.Y."/>
            <person name="Li M.Y."/>
            <person name="Jade Lu M.Y."/>
            <person name="Nakayashiki H."/>
            <person name="Li W.H."/>
        </authorList>
    </citation>
    <scope>NUCLEOTIDE SEQUENCE [LARGE SCALE GENOMIC DNA]</scope>
    <source>
        <strain evidence="1">MZ5-1-6</strain>
    </source>
</reference>
<dbReference type="InterPro" id="IPR052973">
    <property type="entry name" value="Fungal_sec-metab_reg_TF"/>
</dbReference>